<comment type="subcellular location">
    <subcellularLocation>
        <location evidence="1">Cytoplasm</location>
    </subcellularLocation>
    <subcellularLocation>
        <location evidence="7">Mitochondrion matrix</location>
    </subcellularLocation>
</comment>
<proteinExistence type="inferred from homology"/>
<evidence type="ECO:0000256" key="8">
    <source>
        <dbReference type="RuleBase" id="RU004478"/>
    </source>
</evidence>
<accession>A0A8T2TDV4</accession>
<dbReference type="GO" id="GO:0005759">
    <property type="term" value="C:mitochondrial matrix"/>
    <property type="evidence" value="ECO:0007669"/>
    <property type="project" value="UniProtKB-SubCell"/>
</dbReference>
<dbReference type="SUPFAM" id="SSF58014">
    <property type="entry name" value="Coiled-coil domain of nucleotide exchange factor GrpE"/>
    <property type="match status" value="1"/>
</dbReference>
<dbReference type="GO" id="GO:0051087">
    <property type="term" value="F:protein-folding chaperone binding"/>
    <property type="evidence" value="ECO:0007669"/>
    <property type="project" value="InterPro"/>
</dbReference>
<keyword evidence="4" id="KW-0963">Cytoplasm</keyword>
<evidence type="ECO:0000256" key="10">
    <source>
        <dbReference type="SAM" id="MobiDB-lite"/>
    </source>
</evidence>
<feature type="compositionally biased region" description="Low complexity" evidence="10">
    <location>
        <begin position="290"/>
        <end position="301"/>
    </location>
</feature>
<comment type="caution">
    <text evidence="11">The sequence shown here is derived from an EMBL/GenBank/DDBJ whole genome shotgun (WGS) entry which is preliminary data.</text>
</comment>
<dbReference type="Gene3D" id="3.90.20.20">
    <property type="match status" value="1"/>
</dbReference>
<gene>
    <name evidence="11" type="ORF">KP509_14G065300</name>
</gene>
<comment type="function">
    <text evidence="7">Essential component of the PAM complex, a complex required for the translocation of transit peptide-containing proteins from the inner membrane into the mitochondrial matrix in an ATP-dependent manner.</text>
</comment>
<dbReference type="InterPro" id="IPR009012">
    <property type="entry name" value="GrpE_head"/>
</dbReference>
<dbReference type="PRINTS" id="PR00773">
    <property type="entry name" value="GRPEPROTEIN"/>
</dbReference>
<reference evidence="11" key="1">
    <citation type="submission" date="2021-08" db="EMBL/GenBank/DDBJ databases">
        <title>WGS assembly of Ceratopteris richardii.</title>
        <authorList>
            <person name="Marchant D.B."/>
            <person name="Chen G."/>
            <person name="Jenkins J."/>
            <person name="Shu S."/>
            <person name="Leebens-Mack J."/>
            <person name="Grimwood J."/>
            <person name="Schmutz J."/>
            <person name="Soltis P."/>
            <person name="Soltis D."/>
            <person name="Chen Z.-H."/>
        </authorList>
    </citation>
    <scope>NUCLEOTIDE SEQUENCE</scope>
    <source>
        <strain evidence="11">Whitten #5841</strain>
        <tissue evidence="11">Leaf</tissue>
    </source>
</reference>
<evidence type="ECO:0000256" key="3">
    <source>
        <dbReference type="ARBA" id="ARBA00011738"/>
    </source>
</evidence>
<dbReference type="PANTHER" id="PTHR21237">
    <property type="entry name" value="GRPE PROTEIN"/>
    <property type="match status" value="1"/>
</dbReference>
<dbReference type="InterPro" id="IPR013805">
    <property type="entry name" value="GrpE_CC"/>
</dbReference>
<dbReference type="Proteomes" id="UP000825935">
    <property type="component" value="Chromosome 14"/>
</dbReference>
<dbReference type="GO" id="GO:0051082">
    <property type="term" value="F:unfolded protein binding"/>
    <property type="evidence" value="ECO:0007669"/>
    <property type="project" value="TreeGrafter"/>
</dbReference>
<feature type="region of interest" description="Disordered" evidence="10">
    <location>
        <begin position="71"/>
        <end position="98"/>
    </location>
</feature>
<feature type="region of interest" description="Disordered" evidence="10">
    <location>
        <begin position="288"/>
        <end position="319"/>
    </location>
</feature>
<dbReference type="Gene3D" id="2.30.22.10">
    <property type="entry name" value="Head domain of nucleotide exchange factor GrpE"/>
    <property type="match status" value="1"/>
</dbReference>
<dbReference type="FunFam" id="2.30.22.10:FF:000001">
    <property type="entry name" value="Protein GrpE"/>
    <property type="match status" value="1"/>
</dbReference>
<dbReference type="NCBIfam" id="NF010741">
    <property type="entry name" value="PRK14143.1"/>
    <property type="match status" value="1"/>
</dbReference>
<evidence type="ECO:0000256" key="2">
    <source>
        <dbReference type="ARBA" id="ARBA00009054"/>
    </source>
</evidence>
<keyword evidence="12" id="KW-1185">Reference proteome</keyword>
<evidence type="ECO:0000256" key="5">
    <source>
        <dbReference type="ARBA" id="ARBA00023016"/>
    </source>
</evidence>
<name>A0A8T2TDV4_CERRI</name>
<sequence>MAMAGAISSSNSSSFSAKSSFLQDSRKIFLQRSYVSFPLAPCRVRSIVTLCPPRKQRPFFTYRAAQADAKVRNDQENVEANDSEYGSSDDENDGSTNQETFATSVDVILKKYREAVSNNDEGALEQLDAVFHDLEEQKNAYAKQVSTLNEEIIVLKDRLLRLNADFDNFRKRSERDRMAVSDNVKGDVISSLLPMVDNFERARTQIKIETEGEQRIDSSYQGIYKQFVEIMKGLGVSAIETVGKEFDPNVQEAIMREESSEYPEGIVIEEFRRGFVLGEKLLRPAMVKVSAGPPSAPASATEPDDSNGSSELAQETDME</sequence>
<feature type="coiled-coil region" evidence="9">
    <location>
        <begin position="124"/>
        <end position="165"/>
    </location>
</feature>
<comment type="similarity">
    <text evidence="2 8">Belongs to the GrpE family.</text>
</comment>
<dbReference type="HAMAP" id="MF_01151">
    <property type="entry name" value="GrpE"/>
    <property type="match status" value="1"/>
</dbReference>
<evidence type="ECO:0000256" key="7">
    <source>
        <dbReference type="RuleBase" id="RU000640"/>
    </source>
</evidence>
<keyword evidence="9" id="KW-0175">Coiled coil</keyword>
<dbReference type="GO" id="GO:0006457">
    <property type="term" value="P:protein folding"/>
    <property type="evidence" value="ECO:0007669"/>
    <property type="project" value="InterPro"/>
</dbReference>
<comment type="subunit">
    <text evidence="3">Homodimer.</text>
</comment>
<feature type="compositionally biased region" description="Acidic residues" evidence="10">
    <location>
        <begin position="76"/>
        <end position="93"/>
    </location>
</feature>
<dbReference type="Pfam" id="PF01025">
    <property type="entry name" value="GrpE"/>
    <property type="match status" value="1"/>
</dbReference>
<dbReference type="CDD" id="cd00446">
    <property type="entry name" value="GrpE"/>
    <property type="match status" value="1"/>
</dbReference>
<protein>
    <recommendedName>
        <fullName evidence="7">GrpE protein homolog</fullName>
    </recommendedName>
</protein>
<dbReference type="PROSITE" id="PS01071">
    <property type="entry name" value="GRPE"/>
    <property type="match status" value="1"/>
</dbReference>
<dbReference type="GO" id="GO:0000774">
    <property type="term" value="F:adenyl-nucleotide exchange factor activity"/>
    <property type="evidence" value="ECO:0007669"/>
    <property type="project" value="InterPro"/>
</dbReference>
<dbReference type="AlphaFoldDB" id="A0A8T2TDV4"/>
<dbReference type="InterPro" id="IPR000740">
    <property type="entry name" value="GrpE"/>
</dbReference>
<keyword evidence="7" id="KW-0496">Mitochondrion</keyword>
<keyword evidence="6 7" id="KW-0143">Chaperone</keyword>
<evidence type="ECO:0000256" key="4">
    <source>
        <dbReference type="ARBA" id="ARBA00022490"/>
    </source>
</evidence>
<dbReference type="SUPFAM" id="SSF51064">
    <property type="entry name" value="Head domain of nucleotide exchange factor GrpE"/>
    <property type="match status" value="1"/>
</dbReference>
<evidence type="ECO:0000313" key="11">
    <source>
        <dbReference type="EMBL" id="KAH7415903.1"/>
    </source>
</evidence>
<keyword evidence="5" id="KW-0346">Stress response</keyword>
<evidence type="ECO:0000256" key="1">
    <source>
        <dbReference type="ARBA" id="ARBA00004496"/>
    </source>
</evidence>
<dbReference type="OrthoDB" id="201635at2759"/>
<evidence type="ECO:0000256" key="9">
    <source>
        <dbReference type="SAM" id="Coils"/>
    </source>
</evidence>
<evidence type="ECO:0000256" key="6">
    <source>
        <dbReference type="ARBA" id="ARBA00023186"/>
    </source>
</evidence>
<evidence type="ECO:0000313" key="12">
    <source>
        <dbReference type="Proteomes" id="UP000825935"/>
    </source>
</evidence>
<dbReference type="PANTHER" id="PTHR21237:SF40">
    <property type="entry name" value="CELL CYCLE AND APOPTOSIS REGULATOR PROTEIN 2"/>
    <property type="match status" value="1"/>
</dbReference>
<dbReference type="EMBL" id="CM035419">
    <property type="protein sequence ID" value="KAH7415903.1"/>
    <property type="molecule type" value="Genomic_DNA"/>
</dbReference>
<organism evidence="11 12">
    <name type="scientific">Ceratopteris richardii</name>
    <name type="common">Triangle waterfern</name>
    <dbReference type="NCBI Taxonomy" id="49495"/>
    <lineage>
        <taxon>Eukaryota</taxon>
        <taxon>Viridiplantae</taxon>
        <taxon>Streptophyta</taxon>
        <taxon>Embryophyta</taxon>
        <taxon>Tracheophyta</taxon>
        <taxon>Polypodiopsida</taxon>
        <taxon>Polypodiidae</taxon>
        <taxon>Polypodiales</taxon>
        <taxon>Pteridineae</taxon>
        <taxon>Pteridaceae</taxon>
        <taxon>Parkerioideae</taxon>
        <taxon>Ceratopteris</taxon>
    </lineage>
</organism>
<dbReference type="GO" id="GO:0009507">
    <property type="term" value="C:chloroplast"/>
    <property type="evidence" value="ECO:0007669"/>
    <property type="project" value="TreeGrafter"/>
</dbReference>
<dbReference type="GO" id="GO:0042803">
    <property type="term" value="F:protein homodimerization activity"/>
    <property type="evidence" value="ECO:0007669"/>
    <property type="project" value="InterPro"/>
</dbReference>